<dbReference type="GO" id="GO:0005886">
    <property type="term" value="C:plasma membrane"/>
    <property type="evidence" value="ECO:0007669"/>
    <property type="project" value="UniProtKB-SubCell"/>
</dbReference>
<comment type="subcellular location">
    <subcellularLocation>
        <location evidence="2">Cell membrane</location>
    </subcellularLocation>
</comment>
<dbReference type="SUPFAM" id="SSF158472">
    <property type="entry name" value="HAMP domain-like"/>
    <property type="match status" value="1"/>
</dbReference>
<comment type="catalytic activity">
    <reaction evidence="1">
        <text>ATP + protein L-histidine = ADP + protein N-phospho-L-histidine.</text>
        <dbReference type="EC" id="2.7.13.3"/>
    </reaction>
</comment>
<dbReference type="SMART" id="SM00387">
    <property type="entry name" value="HATPase_c"/>
    <property type="match status" value="1"/>
</dbReference>
<dbReference type="Pfam" id="PF00672">
    <property type="entry name" value="HAMP"/>
    <property type="match status" value="1"/>
</dbReference>
<dbReference type="InterPro" id="IPR036890">
    <property type="entry name" value="HATPase_C_sf"/>
</dbReference>
<dbReference type="InterPro" id="IPR050428">
    <property type="entry name" value="TCS_sensor_his_kinase"/>
</dbReference>
<proteinExistence type="predicted"/>
<evidence type="ECO:0000256" key="4">
    <source>
        <dbReference type="ARBA" id="ARBA00022553"/>
    </source>
</evidence>
<dbReference type="CDD" id="cd06225">
    <property type="entry name" value="HAMP"/>
    <property type="match status" value="1"/>
</dbReference>
<keyword evidence="10 11" id="KW-0472">Membrane</keyword>
<evidence type="ECO:0000256" key="2">
    <source>
        <dbReference type="ARBA" id="ARBA00004236"/>
    </source>
</evidence>
<dbReference type="Gene3D" id="1.10.287.130">
    <property type="match status" value="1"/>
</dbReference>
<dbReference type="PROSITE" id="PS50885">
    <property type="entry name" value="HAMP"/>
    <property type="match status" value="1"/>
</dbReference>
<evidence type="ECO:0000313" key="14">
    <source>
        <dbReference type="EMBL" id="MBB4912543.1"/>
    </source>
</evidence>
<feature type="transmembrane region" description="Helical" evidence="11">
    <location>
        <begin position="98"/>
        <end position="121"/>
    </location>
</feature>
<dbReference type="PANTHER" id="PTHR45436:SF5">
    <property type="entry name" value="SENSOR HISTIDINE KINASE TRCS"/>
    <property type="match status" value="1"/>
</dbReference>
<feature type="transmembrane region" description="Helical" evidence="11">
    <location>
        <begin position="30"/>
        <end position="52"/>
    </location>
</feature>
<dbReference type="SUPFAM" id="SSF47384">
    <property type="entry name" value="Homodimeric domain of signal transducing histidine kinase"/>
    <property type="match status" value="1"/>
</dbReference>
<dbReference type="EMBL" id="JACHJQ010000014">
    <property type="protein sequence ID" value="MBB4912543.1"/>
    <property type="molecule type" value="Genomic_DNA"/>
</dbReference>
<evidence type="ECO:0000313" key="15">
    <source>
        <dbReference type="Proteomes" id="UP000520767"/>
    </source>
</evidence>
<keyword evidence="15" id="KW-1185">Reference proteome</keyword>
<keyword evidence="7 14" id="KW-0418">Kinase</keyword>
<dbReference type="Pfam" id="PF00512">
    <property type="entry name" value="HisKA"/>
    <property type="match status" value="1"/>
</dbReference>
<reference evidence="14 15" key="1">
    <citation type="submission" date="2020-08" db="EMBL/GenBank/DDBJ databases">
        <title>Genomic Encyclopedia of Type Strains, Phase III (KMG-III): the genomes of soil and plant-associated and newly described type strains.</title>
        <authorList>
            <person name="Whitman W."/>
        </authorList>
    </citation>
    <scope>NUCLEOTIDE SEQUENCE [LARGE SCALE GENOMIC DNA]</scope>
    <source>
        <strain evidence="14 15">CECT 8960</strain>
    </source>
</reference>
<evidence type="ECO:0000256" key="11">
    <source>
        <dbReference type="SAM" id="Phobius"/>
    </source>
</evidence>
<dbReference type="Proteomes" id="UP000520767">
    <property type="component" value="Unassembled WGS sequence"/>
</dbReference>
<dbReference type="InterPro" id="IPR004358">
    <property type="entry name" value="Sig_transdc_His_kin-like_C"/>
</dbReference>
<evidence type="ECO:0000256" key="8">
    <source>
        <dbReference type="ARBA" id="ARBA00022989"/>
    </source>
</evidence>
<dbReference type="CDD" id="cd00075">
    <property type="entry name" value="HATPase"/>
    <property type="match status" value="1"/>
</dbReference>
<evidence type="ECO:0000256" key="5">
    <source>
        <dbReference type="ARBA" id="ARBA00022679"/>
    </source>
</evidence>
<dbReference type="Gene3D" id="6.10.340.10">
    <property type="match status" value="1"/>
</dbReference>
<dbReference type="InterPro" id="IPR003660">
    <property type="entry name" value="HAMP_dom"/>
</dbReference>
<evidence type="ECO:0000256" key="9">
    <source>
        <dbReference type="ARBA" id="ARBA00023012"/>
    </source>
</evidence>
<dbReference type="PANTHER" id="PTHR45436">
    <property type="entry name" value="SENSOR HISTIDINE KINASE YKOH"/>
    <property type="match status" value="1"/>
</dbReference>
<accession>A0A7W7QFE8</accession>
<dbReference type="PROSITE" id="PS50109">
    <property type="entry name" value="HIS_KIN"/>
    <property type="match status" value="1"/>
</dbReference>
<feature type="domain" description="HAMP" evidence="13">
    <location>
        <begin position="122"/>
        <end position="175"/>
    </location>
</feature>
<organism evidence="14 15">
    <name type="scientific">Actinophytocola algeriensis</name>
    <dbReference type="NCBI Taxonomy" id="1768010"/>
    <lineage>
        <taxon>Bacteria</taxon>
        <taxon>Bacillati</taxon>
        <taxon>Actinomycetota</taxon>
        <taxon>Actinomycetes</taxon>
        <taxon>Pseudonocardiales</taxon>
        <taxon>Pseudonocardiaceae</taxon>
    </lineage>
</organism>
<evidence type="ECO:0000259" key="13">
    <source>
        <dbReference type="PROSITE" id="PS50885"/>
    </source>
</evidence>
<dbReference type="InterPro" id="IPR003594">
    <property type="entry name" value="HATPase_dom"/>
</dbReference>
<dbReference type="GO" id="GO:0000155">
    <property type="term" value="F:phosphorelay sensor kinase activity"/>
    <property type="evidence" value="ECO:0007669"/>
    <property type="project" value="InterPro"/>
</dbReference>
<keyword evidence="9" id="KW-0902">Two-component regulatory system</keyword>
<keyword evidence="8 11" id="KW-1133">Transmembrane helix</keyword>
<evidence type="ECO:0000256" key="10">
    <source>
        <dbReference type="ARBA" id="ARBA00023136"/>
    </source>
</evidence>
<evidence type="ECO:0000256" key="3">
    <source>
        <dbReference type="ARBA" id="ARBA00012438"/>
    </source>
</evidence>
<comment type="caution">
    <text evidence="14">The sequence shown here is derived from an EMBL/GenBank/DDBJ whole genome shotgun (WGS) entry which is preliminary data.</text>
</comment>
<keyword evidence="6 11" id="KW-0812">Transmembrane</keyword>
<dbReference type="InterPro" id="IPR003661">
    <property type="entry name" value="HisK_dim/P_dom"/>
</dbReference>
<dbReference type="InterPro" id="IPR036097">
    <property type="entry name" value="HisK_dim/P_sf"/>
</dbReference>
<evidence type="ECO:0000259" key="12">
    <source>
        <dbReference type="PROSITE" id="PS50109"/>
    </source>
</evidence>
<name>A0A7W7QFE8_9PSEU</name>
<dbReference type="PRINTS" id="PR00344">
    <property type="entry name" value="BCTRLSENSOR"/>
</dbReference>
<evidence type="ECO:0000256" key="6">
    <source>
        <dbReference type="ARBA" id="ARBA00022692"/>
    </source>
</evidence>
<dbReference type="CDD" id="cd00082">
    <property type="entry name" value="HisKA"/>
    <property type="match status" value="1"/>
</dbReference>
<keyword evidence="5" id="KW-0808">Transferase</keyword>
<evidence type="ECO:0000256" key="7">
    <source>
        <dbReference type="ARBA" id="ARBA00022777"/>
    </source>
</evidence>
<dbReference type="InterPro" id="IPR005467">
    <property type="entry name" value="His_kinase_dom"/>
</dbReference>
<dbReference type="SUPFAM" id="SSF55874">
    <property type="entry name" value="ATPase domain of HSP90 chaperone/DNA topoisomerase II/histidine kinase"/>
    <property type="match status" value="1"/>
</dbReference>
<protein>
    <recommendedName>
        <fullName evidence="3">histidine kinase</fullName>
        <ecNumber evidence="3">2.7.13.3</ecNumber>
    </recommendedName>
</protein>
<dbReference type="SMART" id="SM00304">
    <property type="entry name" value="HAMP"/>
    <property type="match status" value="1"/>
</dbReference>
<feature type="domain" description="Histidine kinase" evidence="12">
    <location>
        <begin position="183"/>
        <end position="393"/>
    </location>
</feature>
<gene>
    <name evidence="14" type="ORF">FHR82_008815</name>
</gene>
<dbReference type="Pfam" id="PF02518">
    <property type="entry name" value="HATPase_c"/>
    <property type="match status" value="1"/>
</dbReference>
<dbReference type="EC" id="2.7.13.3" evidence="3"/>
<sequence>MSGALGANHGAGTARGLRGAAVVLSVRTRLALAFGGLFLLAGVILLFVNYVLVSQALPQPSAYASSVVEGRDEGGLTVTYQAVDGAVAGYRESAIQTILLISGIALLLVGAMAALLGWLMAGRVMRPVERITATARRLEAGRMDRRINLDGPHDELKELADTFDGMLDRLAASFDSQRRFVANASHELRTPLAVQRTIVEVAMADPAASPELKRLGEHLLHTNERTERLIDGLLLLARSDRGLASHQLVRLDHVVATVLDGTRRLADEAAVTVASRLGPRVAAGDPVLLERLVTNLVHNGIHYNEPGGSVLVEVGEWPALVVTNTGPRVPAEAVAGLFEPFRRLDADRTSHRAGAGLGLSIVRSVVAAHGGEVAAVPNPGGGLRISVTLPFQQVGVTDPRVALRAHGGD</sequence>
<keyword evidence="4" id="KW-0597">Phosphoprotein</keyword>
<dbReference type="SMART" id="SM00388">
    <property type="entry name" value="HisKA"/>
    <property type="match status" value="1"/>
</dbReference>
<dbReference type="AlphaFoldDB" id="A0A7W7QFE8"/>
<dbReference type="Gene3D" id="3.30.565.10">
    <property type="entry name" value="Histidine kinase-like ATPase, C-terminal domain"/>
    <property type="match status" value="1"/>
</dbReference>
<evidence type="ECO:0000256" key="1">
    <source>
        <dbReference type="ARBA" id="ARBA00000085"/>
    </source>
</evidence>